<dbReference type="Proteomes" id="UP000034290">
    <property type="component" value="Unassembled WGS sequence"/>
</dbReference>
<dbReference type="AlphaFoldDB" id="A0A0G2AR70"/>
<organism evidence="3 4">
    <name type="scientific">Candidatus Giovannonibacteria bacterium GW2011_GWA2_53_7</name>
    <dbReference type="NCBI Taxonomy" id="1618650"/>
    <lineage>
        <taxon>Bacteria</taxon>
        <taxon>Candidatus Giovannoniibacteriota</taxon>
    </lineage>
</organism>
<dbReference type="EMBL" id="LCRM01000047">
    <property type="protein sequence ID" value="KKW35264.1"/>
    <property type="molecule type" value="Genomic_DNA"/>
</dbReference>
<dbReference type="PANTHER" id="PTHR37938:SF1">
    <property type="entry name" value="BLL0215 PROTEIN"/>
    <property type="match status" value="1"/>
</dbReference>
<accession>A0A0G2AR70</accession>
<gene>
    <name evidence="3" type="ORF">UY81_C0047G0006</name>
</gene>
<feature type="transmembrane region" description="Helical" evidence="1">
    <location>
        <begin position="21"/>
        <end position="46"/>
    </location>
</feature>
<keyword evidence="1" id="KW-0472">Membrane</keyword>
<dbReference type="PANTHER" id="PTHR37938">
    <property type="entry name" value="BLL0215 PROTEIN"/>
    <property type="match status" value="1"/>
</dbReference>
<evidence type="ECO:0000259" key="2">
    <source>
        <dbReference type="Pfam" id="PF03703"/>
    </source>
</evidence>
<dbReference type="InterPro" id="IPR005182">
    <property type="entry name" value="YdbS-like_PH"/>
</dbReference>
<proteinExistence type="predicted"/>
<evidence type="ECO:0000256" key="1">
    <source>
        <dbReference type="SAM" id="Phobius"/>
    </source>
</evidence>
<dbReference type="Pfam" id="PF03703">
    <property type="entry name" value="bPH_2"/>
    <property type="match status" value="1"/>
</dbReference>
<reference evidence="3 4" key="1">
    <citation type="journal article" date="2015" name="Nature">
        <title>rRNA introns, odd ribosomes, and small enigmatic genomes across a large radiation of phyla.</title>
        <authorList>
            <person name="Brown C.T."/>
            <person name="Hug L.A."/>
            <person name="Thomas B.C."/>
            <person name="Sharon I."/>
            <person name="Castelle C.J."/>
            <person name="Singh A."/>
            <person name="Wilkins M.J."/>
            <person name="Williams K.H."/>
            <person name="Banfield J.F."/>
        </authorList>
    </citation>
    <scope>NUCLEOTIDE SEQUENCE [LARGE SCALE GENOMIC DNA]</scope>
</reference>
<feature type="domain" description="YdbS-like PH" evidence="2">
    <location>
        <begin position="89"/>
        <end position="164"/>
    </location>
</feature>
<evidence type="ECO:0000313" key="4">
    <source>
        <dbReference type="Proteomes" id="UP000034290"/>
    </source>
</evidence>
<protein>
    <recommendedName>
        <fullName evidence="2">YdbS-like PH domain-containing protein</fullName>
    </recommendedName>
</protein>
<feature type="transmembrane region" description="Helical" evidence="1">
    <location>
        <begin position="58"/>
        <end position="77"/>
    </location>
</feature>
<sequence length="181" mass="20628">MNFILTNPEPGEKVVLVLRRFWFTALGIIITAILLFLLPFGVYQLLLAFAPGMLQDPIITPILTVGGVIYYLAVWLFTFTDFVDYYLDTWVVTTARIINIEQHGLFRRTASELNLSSIQDTTAEISGPLQTFFKYGNVYVQTAAERQRFHLKNVPHAEIVKETIMHLAEGDRMREQGGSRT</sequence>
<evidence type="ECO:0000313" key="3">
    <source>
        <dbReference type="EMBL" id="KKW35264.1"/>
    </source>
</evidence>
<comment type="caution">
    <text evidence="3">The sequence shown here is derived from an EMBL/GenBank/DDBJ whole genome shotgun (WGS) entry which is preliminary data.</text>
</comment>
<keyword evidence="1" id="KW-1133">Transmembrane helix</keyword>
<name>A0A0G2AR70_9BACT</name>
<keyword evidence="1" id="KW-0812">Transmembrane</keyword>